<evidence type="ECO:0000256" key="7">
    <source>
        <dbReference type="ARBA" id="ARBA00022794"/>
    </source>
</evidence>
<evidence type="ECO:0000256" key="13">
    <source>
        <dbReference type="ARBA" id="ARBA00023175"/>
    </source>
</evidence>
<dbReference type="InterPro" id="IPR001298">
    <property type="entry name" value="Filamin/ABP280_rpt"/>
</dbReference>
<dbReference type="InterPro" id="IPR043160">
    <property type="entry name" value="Dynein_C_barrel"/>
</dbReference>
<dbReference type="InterPro" id="IPR003593">
    <property type="entry name" value="AAA+_ATPase"/>
</dbReference>
<feature type="region of interest" description="Disordered" evidence="18">
    <location>
        <begin position="3681"/>
        <end position="3751"/>
    </location>
</feature>
<dbReference type="InterPro" id="IPR013602">
    <property type="entry name" value="Dynein_heavy_linker"/>
</dbReference>
<keyword evidence="7" id="KW-0970">Cilium biogenesis/degradation</keyword>
<dbReference type="Pfam" id="PF18199">
    <property type="entry name" value="Dynein_C"/>
    <property type="match status" value="1"/>
</dbReference>
<dbReference type="STRING" id="3076.A0A2P6U1R0"/>
<dbReference type="FunFam" id="3.40.50.300:FF:000049">
    <property type="entry name" value="Dynein, axonemal, heavy chain 5"/>
    <property type="match status" value="1"/>
</dbReference>
<dbReference type="Pfam" id="PF00630">
    <property type="entry name" value="Filamin"/>
    <property type="match status" value="1"/>
</dbReference>
<dbReference type="GO" id="GO:0007018">
    <property type="term" value="P:microtubule-based movement"/>
    <property type="evidence" value="ECO:0007669"/>
    <property type="project" value="InterPro"/>
</dbReference>
<dbReference type="EMBL" id="LHPG02000002">
    <property type="protein sequence ID" value="PRW60244.1"/>
    <property type="molecule type" value="Genomic_DNA"/>
</dbReference>
<dbReference type="Pfam" id="PF03028">
    <property type="entry name" value="Dynein_heavy"/>
    <property type="match status" value="1"/>
</dbReference>
<dbReference type="Gene3D" id="6.10.140.1060">
    <property type="match status" value="1"/>
</dbReference>
<evidence type="ECO:0000256" key="10">
    <source>
        <dbReference type="ARBA" id="ARBA00023017"/>
    </source>
</evidence>
<dbReference type="SUPFAM" id="SSF52540">
    <property type="entry name" value="P-loop containing nucleoside triphosphate hydrolases"/>
    <property type="match status" value="4"/>
</dbReference>
<dbReference type="Gene3D" id="1.10.287.2620">
    <property type="match status" value="1"/>
</dbReference>
<keyword evidence="13" id="KW-0505">Motor protein</keyword>
<keyword evidence="21" id="KW-1185">Reference proteome</keyword>
<evidence type="ECO:0000256" key="3">
    <source>
        <dbReference type="ARBA" id="ARBA00022490"/>
    </source>
</evidence>
<evidence type="ECO:0000256" key="9">
    <source>
        <dbReference type="ARBA" id="ARBA00022846"/>
    </source>
</evidence>
<dbReference type="Gene3D" id="1.10.8.710">
    <property type="match status" value="1"/>
</dbReference>
<sequence length="4571" mass="497194">MAAPAQAAPPPPLAWVACAGAPGQPQPRAGHSFTTLTSGDTHVLFGGTGLGAGGKAAYLNDAHVCRLGADGAVSWTALQPQGPQPAPRACHTAVPLDGRRLLVWGGLDSKQRFQDLWLLDVTAQQWAEVEAQGPPPPARAHHTATKVGDKVIIFGGYGGGGAAFGDVWVLHLGDAAGSSPAAFRWEEVKMGLPAPAPRFDHTCCAIPTLANSQHPDKLVLLGGRDSSQHFTDGWWLDLSTWTWQTGAGVPALGSQACNHLCSSVDSVPAWKVFAGFGSSATLKYSGAIQVLDAGTKQWSALQAAGDAPCGREDTAWAFDARNTSLLLFGGWSSRWLGDTWRLDVSSIVGPGYACLGVSPAIGPVAGGTEVTISGLRFRDGKVRVRLTSSRGETVVDGTYVSSEAVCFTTPPHEQHGPLPCDVAVAIGGSSWTVTPLRFQFFANMLPSACLAYGPGVLPQVHCGLEMPFLLVARDTAGSKRTSGGDAFEVVLENEAGQAVGSARVVDRGTGVYECFYRAPAPGHYKLHVRGRQLGSDGGMAPIRGSPFAVEATDPWGQQQLAGAMPARRAGATLTSLGSQLVLYGGDKSLAAVCHAPAAEAAEQQAWEWHQTGEAERPTARKGHAAAQVAAGRLLVCGGTSLEGEPADLADVRLLHGSGSSWAWDAAAALQPQLHQRPDGSLVPTERAGHCATVLGGRTLVVFGGEHQGQLLQELCLLDLASKSPCWVEPTVEGELPCARHGASAAASGDFVVLFGGCATDEQGEAVPLNDIHLLEVAAPSLVRCGRQEAAGTLPPPRSGALLQEHSDGRLLLYGGSDAAGKPLGDAWLLDVASLTWECLYDAVPEAAGLPAPIAALHGGRLVCLAPTAPGGTRLDSARSIDLLAARESVSFLSRMRPEVAAAAKELEAWVAHQQHGLDLAAAGGDMSTEKLLKVMDALYQCKSRRRATDMQFDQLREACATLQAEHRIKDAAKTEKQLEELRGRWEALKRAVPQARESIKAAQEAERARLKADIERFGAAVEQYVSGICAKRSFFAWATGVEAALAEIEKTSADLAAMRTEHSRLESLAKLFDCTSLLDAAAAAIRTTGDELAALGAVWRQAQAAQARIAAWNEQLFTAVDVPALEEGAKALVKEVKSLPKEAREHDCFKGLDLLAKNYLASVPLVGDLRPPAMRDRHWDALREATKVSFTLDASFRLSDLLKLELHKFADDVGEITDRAQKEEKMEAALAKLKDTWSRVEFVFTPHTGGAAGGKQVATVKMSEEDFEALEDAQVVVQGLVANRYMNTFREPILDWNRKLNAVADVVQLMSEIQRSWLYLESLFIDSEEVRRELPEATQRFAGIDAAVRAVLLDFVVARNCVACCTKEGLLKHLEMQQAELELCEKALADYMESKRRGFPRFYFVSSADLLDILSNGSTPHRIMQHMSKCFQAIDKLRLDSEAPVEGRRPKALGMESCVGTEYVAFKTPLPLEGKVEYYMANVVDKMRSELRGILADAVRDYPSKKRDKFIFDWPSQIILVVNQVYWTQEVEEAFEAIAAGDKNALKTYNEKQVKQLTRLIEVTRTDLSKADRQKCMNSITIDAHSRDVVQQIVESGAADRDCFAWQAQLRTYWDQDISDARVRISDAVFSYGHEYLGNGPRLVITPLTDRIYITSALAMWLSLGTAPAGPAGTGKTETTKDLASQLGKACYVFNCAPEMDYRTMGDMFKGLAASGSIGCLDEYNRLLPSVLSVNSVQLKCIFDAQRRKAALLGRGLEYVDAQGVKHPAVAFTFTAADGVEMPLEEGASVFITMNPGYIGRAELPESLKALFRPITVVVPDRQLIMENMLMAEGFVTAKSLSKKFAALYYLLEDLLSPQKHYDWGLRAIKSVLVVAGGLLRSQEGQDEQDVLFRALRDFNLPKILAQDLDVFYGLLADIFPGVDPLRQRDPAFEAAIRQAAGELGLEADEEFVKNVVSLSELLAIRHCVFLMGPSGCGRSEVIRVLARAIAIGAQAPTNPYLQVNNKKKVVVRDLNPKAISTQELYGYINMATREWKDGLLSCTLRELANVPDDAPKWIVLDGDLDANWIESMNSLMDDNRLLTLPSNERIRLLPHMKLIFEIRDLRYATPATATRAGILYISEAGWQWRCMVESWLRREARAYAEKAKWPDASVPLGWLRQLFDTYVPAAMFEMRKSFQHLVPLGTMNFVATLCSILEGLLRPENLPAKCEQGLFELAFVFACVWAFGGALGEKDGVKYRQQFDKWWKGTFTTVRFPQKGTVYDYYVNFKAAKFAPWADLVQPVEYDGSVSISQMFVPTAETVSLRYFLDMMVALKKPIMLVGGAGAGKTQLVKGKLQVLPEEMQALTLNLSYYTEVGAFQRALESPLEKKAGISYAPPAGRQLLYVLDDLNAPRLDAYETAMPISLVRQHLGYGHWYDRQKLTLKNIGGTQYVACMNPTAGSFVIDPRLQRLFATFAVETPSLDSLMTIFGCFLHSHLKKFNTEVQELGTKILQAALALHDRVCATFRKTAVNHHYEFTVRQLQQVFQGLLQATPERYNSDPFKLVRLWLHESERTYADRLVYAADLATFGKIITAIAKKHFNLPDLDDYYRAKDPKPLIFCHFASGHGGDNAYNEVTDWKRLQRTLGDALAEYNETNAVMDLVLFDDAIRHVCRISRVISNPGGHSLLVGVGGSGKQSLARLAAHLCGYTLEGIVISGTYSLSNFKEDLARMCKRAGVKDEGVAFLLTESQIVDERMLVLVNDLLASGEVPDLFSPEEKDEIIGACRAATKAAGLVDSNENVWRFFIQRVAKNLHLIFTCSPVGDGFRVRSQRFPATINNTVCDYFHPWPEASLHAVAQRFLADLEVDSEETRKAVVSFIPAAFASVGAMAKQFYAAERRHVYTTPKSFLSMTQLYKGLLAGKRATMTASIQRLEAGLAKLLKTQGDVDVLVEQARAIAVEVETKVNKSDKFAEEVGLEKEKVGVENAAATVEAEACATIAREVAELQAKCEAELAAAEPLVQQAEAALNTLQKKDLGELKALRNPPAGVDDITAVCLCLLENVPKDRSWAAAAKLMGNVDAFLARLKGFKPLIDAGEVPSKAVEATRSYLALPHFNREAMVKKSAAAAGLCEWAINVVKYYDVWSTVEPKRQELAQANAKLAEANTKLQEVQAKVAALNAQLAELESQYAAAVAEKEAAVAQSEACQRKLDLANRLIAALASEGGRWASTVEQLKADCRLLTGDMLLAAAFVSYAGPFSARFRELLLKEWVKFITGAGIPMSPGMTDPLKVLVDDAKVAGWVREGLPADPTSVQNGAILTNSERWPLLLDPNLTALQWVKEREGKRGGLVCSRMGAPDLLRALERAIAEGHTLLIENMGESVDAVLMPVITRATYKKGRSLYLKLGDKEVEYNKGFRLLLHTKASNPHLNPELQAETTLINFGVTEGGLEEALVALVVSRERADLEKAKAQLIVQSSEFVIRLNELETGLLEKLSAAEGDLTENTALIESLEESKALADEIAEKVVEAQETEKQINVARDAYRGVAARGAMLFFLLQALGKVHAFYSFSLNAFLDVFSRGIDTAPGGRRKPVPAEASGTPQHRRMSLADLSRRQTAQPADLAATLDLARRSTASGHRASHADGEHEGSEAHTPSHVRQSVLDDAAAGGHSRQPSVFGDASLANAHHRLSVLGPGHRASMLGGVHRPSAMGGPRMSMLGHGGDHRASLLGGHGDHNHGSDHRTSMLGGQEHPAPLAEQEEEEAPVELTPEQHEARLTALTETCTYAVFSFARRGMFDRDKLVFTTLLATQIMLRSGTIDQRDLEHLLRWPRAAAPPPMSDELQAWMGEAQWAALVPLAQLPTFAGLVKDVEKSCEDWQRWAESEAPEAAPMPGQWAQLTPFQRILVLRALKPDRVPAALAALCEATLGANYVNATPFSAKALLAETSPASPVFFVLFPGYSPSAQIEAYARTVGRTVENGKLSLISLGQGQEGPAERILDKYIAEGGWVFLDNLHLMSDWAPKLERKLEEAAERAHKDFRCFVSAEPIAGAPHARIVPEGLLQSCIKVSNEPPSDIHSNMRAAWGAFSPEFFERPSTEAKRRALRSIIFGLCFFHSVLLGRKKYGTGIGTGTGSGLGYCRAYSFNTGDLTACADVVATAVESKHQIPWTDLRYLLGSVFYGGHVVDEFDRRLLTAYLDALIDHGLTEEQRPAADGQPAALELAPGVRLPPPTDHASMMAAIDSFPPDAPQLYSLHANAQLSLLNSQTETLFATLLDLGGTGSSGAAETGAPAAGRASGAPAASGDVAVRAVLTDLLGRLPAPFSMVDIDSRIKNRTPFVVLALQEAERMNGLLGEMRRSLEELTLGLDGALNMSPAMEALSAALAAGRVPPSWMACMSSRIQEVYGLPAWFGNVLKRHEQLARWTAGDVRPPPAIWLPGLFNPKACLTAVLQQYARQQRLPLDALKFLVDVTTLQPEAVSEPPAKGLYIHGLTLEAARWDAEAGCLADSLPGQLRQALPVLHIRPVTAEAYAEAVAAGNLFQCPLYVNGQRANVYSPCLGNFTLLTADPPATWTLRSAALLLQDEQRS</sequence>
<dbReference type="GO" id="GO:0036156">
    <property type="term" value="C:inner dynein arm"/>
    <property type="evidence" value="ECO:0007669"/>
    <property type="project" value="UniProtKB-ARBA"/>
</dbReference>
<comment type="caution">
    <text evidence="20">The sequence shown here is derived from an EMBL/GenBank/DDBJ whole genome shotgun (WGS) entry which is preliminary data.</text>
</comment>
<dbReference type="FunFam" id="3.20.180.20:FF:000001">
    <property type="entry name" value="Dynein axonemal heavy chain 5"/>
    <property type="match status" value="1"/>
</dbReference>
<feature type="compositionally biased region" description="Basic and acidic residues" evidence="18">
    <location>
        <begin position="3704"/>
        <end position="3726"/>
    </location>
</feature>
<dbReference type="SUPFAM" id="SSF81296">
    <property type="entry name" value="E set domains"/>
    <property type="match status" value="2"/>
</dbReference>
<dbReference type="Pfam" id="PF17852">
    <property type="entry name" value="Dynein_AAA_lid"/>
    <property type="match status" value="1"/>
</dbReference>
<dbReference type="InterPro" id="IPR015915">
    <property type="entry name" value="Kelch-typ_b-propeller"/>
</dbReference>
<keyword evidence="5" id="KW-0677">Repeat</keyword>
<evidence type="ECO:0000256" key="8">
    <source>
        <dbReference type="ARBA" id="ARBA00022840"/>
    </source>
</evidence>
<dbReference type="InterPro" id="IPR042222">
    <property type="entry name" value="Dynein_2_N"/>
</dbReference>
<evidence type="ECO:0000259" key="19">
    <source>
        <dbReference type="SMART" id="SM00382"/>
    </source>
</evidence>
<dbReference type="InterPro" id="IPR041589">
    <property type="entry name" value="DNAH3_AAA_lid_1"/>
</dbReference>
<evidence type="ECO:0000256" key="14">
    <source>
        <dbReference type="ARBA" id="ARBA00023212"/>
    </source>
</evidence>
<dbReference type="Pfam" id="PF12780">
    <property type="entry name" value="AAA_8"/>
    <property type="match status" value="1"/>
</dbReference>
<dbReference type="FunFam" id="3.40.50.300:FF:001275">
    <property type="entry name" value="Dynein heavy chain, putative"/>
    <property type="match status" value="1"/>
</dbReference>
<dbReference type="Gene3D" id="1.10.8.720">
    <property type="entry name" value="Region D6 of dynein motor"/>
    <property type="match status" value="1"/>
</dbReference>
<dbReference type="InterPro" id="IPR024743">
    <property type="entry name" value="Dynein_HC_stalk"/>
</dbReference>
<dbReference type="Gene3D" id="1.20.140.100">
    <property type="entry name" value="Dynein heavy chain, N-terminal domain 2"/>
    <property type="match status" value="1"/>
</dbReference>
<evidence type="ECO:0000256" key="17">
    <source>
        <dbReference type="SAM" id="Coils"/>
    </source>
</evidence>
<dbReference type="InterPro" id="IPR041466">
    <property type="entry name" value="Dynein_AAA5_ext"/>
</dbReference>
<dbReference type="GO" id="GO:0045505">
    <property type="term" value="F:dynein intermediate chain binding"/>
    <property type="evidence" value="ECO:0007669"/>
    <property type="project" value="InterPro"/>
</dbReference>
<dbReference type="InterPro" id="IPR026983">
    <property type="entry name" value="DHC"/>
</dbReference>
<dbReference type="Pfam" id="PF12774">
    <property type="entry name" value="AAA_6"/>
    <property type="match status" value="1"/>
</dbReference>
<dbReference type="OrthoDB" id="10251809at2759"/>
<dbReference type="Pfam" id="PF12775">
    <property type="entry name" value="AAA_7"/>
    <property type="match status" value="1"/>
</dbReference>
<evidence type="ECO:0000256" key="18">
    <source>
        <dbReference type="SAM" id="MobiDB-lite"/>
    </source>
</evidence>
<gene>
    <name evidence="20" type="ORF">C2E21_1104</name>
</gene>
<dbReference type="InterPro" id="IPR004273">
    <property type="entry name" value="Dynein_heavy_D6_P-loop"/>
</dbReference>
<dbReference type="PANTHER" id="PTHR45703">
    <property type="entry name" value="DYNEIN HEAVY CHAIN"/>
    <property type="match status" value="1"/>
</dbReference>
<dbReference type="GO" id="GO:0005524">
    <property type="term" value="F:ATP binding"/>
    <property type="evidence" value="ECO:0007669"/>
    <property type="project" value="UniProtKB-KW"/>
</dbReference>
<evidence type="ECO:0000256" key="5">
    <source>
        <dbReference type="ARBA" id="ARBA00022737"/>
    </source>
</evidence>
<dbReference type="InterPro" id="IPR013783">
    <property type="entry name" value="Ig-like_fold"/>
</dbReference>
<evidence type="ECO:0000313" key="21">
    <source>
        <dbReference type="Proteomes" id="UP000239899"/>
    </source>
</evidence>
<dbReference type="Gene3D" id="1.20.58.1120">
    <property type="match status" value="1"/>
</dbReference>
<dbReference type="Gene3D" id="1.20.920.20">
    <property type="match status" value="1"/>
</dbReference>
<feature type="region of interest" description="Disordered" evidence="18">
    <location>
        <begin position="3568"/>
        <end position="3600"/>
    </location>
</feature>
<dbReference type="Gene3D" id="3.10.490.20">
    <property type="match status" value="1"/>
</dbReference>
<feature type="compositionally biased region" description="Basic and acidic residues" evidence="18">
    <location>
        <begin position="3623"/>
        <end position="3633"/>
    </location>
</feature>
<dbReference type="Pfam" id="PF01833">
    <property type="entry name" value="TIG"/>
    <property type="match status" value="1"/>
</dbReference>
<dbReference type="Pfam" id="PF24681">
    <property type="entry name" value="Kelch_KLHDC2_KLHL20_DRC7"/>
    <property type="match status" value="2"/>
</dbReference>
<keyword evidence="15" id="KW-0966">Cell projection</keyword>
<organism evidence="20 21">
    <name type="scientific">Chlorella sorokiniana</name>
    <name type="common">Freshwater green alga</name>
    <dbReference type="NCBI Taxonomy" id="3076"/>
    <lineage>
        <taxon>Eukaryota</taxon>
        <taxon>Viridiplantae</taxon>
        <taxon>Chlorophyta</taxon>
        <taxon>core chlorophytes</taxon>
        <taxon>Trebouxiophyceae</taxon>
        <taxon>Chlorellales</taxon>
        <taxon>Chlorellaceae</taxon>
        <taxon>Chlorella clade</taxon>
        <taxon>Chlorella</taxon>
    </lineage>
</organism>
<keyword evidence="11 17" id="KW-0175">Coiled coil</keyword>
<dbReference type="FunFam" id="1.20.920.20:FF:000001">
    <property type="entry name" value="dynein heavy chain 2, axonemal"/>
    <property type="match status" value="1"/>
</dbReference>
<dbReference type="Gene3D" id="2.120.10.80">
    <property type="entry name" value="Kelch-type beta propeller"/>
    <property type="match status" value="4"/>
</dbReference>
<proteinExistence type="inferred from homology"/>
<dbReference type="InterPro" id="IPR027417">
    <property type="entry name" value="P-loop_NTPase"/>
</dbReference>
<dbReference type="Gene3D" id="1.20.920.30">
    <property type="match status" value="1"/>
</dbReference>
<dbReference type="InterPro" id="IPR042219">
    <property type="entry name" value="AAA_lid_11_sf"/>
</dbReference>
<dbReference type="InterPro" id="IPR043157">
    <property type="entry name" value="Dynein_AAA1S"/>
</dbReference>
<dbReference type="FunFam" id="1.20.140.100:FF:000001">
    <property type="entry name" value="dynein heavy chain 17, axonemal"/>
    <property type="match status" value="1"/>
</dbReference>
<dbReference type="InterPro" id="IPR011043">
    <property type="entry name" value="Gal_Oxase/kelch_b-propeller"/>
</dbReference>
<dbReference type="FunFam" id="1.20.920.30:FF:000002">
    <property type="entry name" value="Dynein axonemal heavy chain 3"/>
    <property type="match status" value="1"/>
</dbReference>
<dbReference type="Pfam" id="PF08393">
    <property type="entry name" value="DHC_N2"/>
    <property type="match status" value="1"/>
</dbReference>
<evidence type="ECO:0000256" key="11">
    <source>
        <dbReference type="ARBA" id="ARBA00023054"/>
    </source>
</evidence>
<comment type="subcellular location">
    <subcellularLocation>
        <location evidence="1">Cytoplasm</location>
        <location evidence="1">Cytoskeleton</location>
        <location evidence="1">Flagellum axoneme</location>
    </subcellularLocation>
</comment>
<dbReference type="Pfam" id="PF18198">
    <property type="entry name" value="AAA_lid_11"/>
    <property type="match status" value="1"/>
</dbReference>
<dbReference type="Gene3D" id="3.40.50.300">
    <property type="entry name" value="P-loop containing nucleotide triphosphate hydrolases"/>
    <property type="match status" value="5"/>
</dbReference>
<dbReference type="Gene3D" id="2.60.40.10">
    <property type="entry name" value="Immunoglobulins"/>
    <property type="match status" value="2"/>
</dbReference>
<keyword evidence="8" id="KW-0067">ATP-binding</keyword>
<dbReference type="InterPro" id="IPR041228">
    <property type="entry name" value="Dynein_C"/>
</dbReference>
<dbReference type="SMART" id="SM00557">
    <property type="entry name" value="IG_FLMN"/>
    <property type="match status" value="1"/>
</dbReference>
<reference evidence="20 21" key="1">
    <citation type="journal article" date="2018" name="Plant J.">
        <title>Genome sequences of Chlorella sorokiniana UTEX 1602 and Micractinium conductrix SAG 241.80: implications to maltose excretion by a green alga.</title>
        <authorList>
            <person name="Arriola M.B."/>
            <person name="Velmurugan N."/>
            <person name="Zhang Y."/>
            <person name="Plunkett M.H."/>
            <person name="Hondzo H."/>
            <person name="Barney B.M."/>
        </authorList>
    </citation>
    <scope>NUCLEOTIDE SEQUENCE [LARGE SCALE GENOMIC DNA]</scope>
    <source>
        <strain evidence="21">UTEX 1602</strain>
    </source>
</reference>
<dbReference type="SUPFAM" id="SSF50965">
    <property type="entry name" value="Galactose oxidase, central domain"/>
    <property type="match status" value="2"/>
</dbReference>
<evidence type="ECO:0000256" key="2">
    <source>
        <dbReference type="ARBA" id="ARBA00008887"/>
    </source>
</evidence>
<dbReference type="GO" id="GO:0008569">
    <property type="term" value="F:minus-end-directed microtubule motor activity"/>
    <property type="evidence" value="ECO:0007669"/>
    <property type="project" value="InterPro"/>
</dbReference>
<dbReference type="CDD" id="cd00102">
    <property type="entry name" value="IPT"/>
    <property type="match status" value="1"/>
</dbReference>
<dbReference type="Pfam" id="PF12777">
    <property type="entry name" value="MT"/>
    <property type="match status" value="1"/>
</dbReference>
<dbReference type="GO" id="GO:0005874">
    <property type="term" value="C:microtubule"/>
    <property type="evidence" value="ECO:0007669"/>
    <property type="project" value="UniProtKB-KW"/>
</dbReference>
<evidence type="ECO:0000256" key="1">
    <source>
        <dbReference type="ARBA" id="ARBA00004611"/>
    </source>
</evidence>
<dbReference type="SMART" id="SM00382">
    <property type="entry name" value="AAA"/>
    <property type="match status" value="3"/>
</dbReference>
<dbReference type="InterPro" id="IPR002909">
    <property type="entry name" value="IPT_dom"/>
</dbReference>
<keyword evidence="10" id="KW-0243">Dynein</keyword>
<dbReference type="Gene3D" id="1.20.58.60">
    <property type="match status" value="1"/>
</dbReference>
<dbReference type="Gene3D" id="1.10.8.1220">
    <property type="match status" value="2"/>
</dbReference>
<feature type="domain" description="AAA+ ATPase" evidence="19">
    <location>
        <begin position="2665"/>
        <end position="2827"/>
    </location>
</feature>
<keyword evidence="9" id="KW-0282">Flagellum</keyword>
<dbReference type="FunFam" id="1.10.287.2620:FF:000002">
    <property type="entry name" value="Dynein heavy chain 2, axonemal"/>
    <property type="match status" value="1"/>
</dbReference>
<evidence type="ECO:0000256" key="4">
    <source>
        <dbReference type="ARBA" id="ARBA00022701"/>
    </source>
</evidence>
<dbReference type="Pfam" id="PF12781">
    <property type="entry name" value="AAA_9"/>
    <property type="match status" value="1"/>
</dbReference>
<name>A0A2P6U1R0_CHLSO</name>
<evidence type="ECO:0000256" key="16">
    <source>
        <dbReference type="PROSITE-ProRule" id="PRU00087"/>
    </source>
</evidence>
<dbReference type="Pfam" id="PF17857">
    <property type="entry name" value="AAA_lid_1"/>
    <property type="match status" value="1"/>
</dbReference>
<dbReference type="FunFam" id="1.10.8.710:FF:000007">
    <property type="entry name" value="Putative dynein heavy chain"/>
    <property type="match status" value="1"/>
</dbReference>
<protein>
    <submittedName>
        <fullName evidence="20">Dynein heavy chain family</fullName>
    </submittedName>
</protein>
<dbReference type="FunFam" id="1.20.58.1120:FF:000001">
    <property type="entry name" value="dynein heavy chain 2, axonemal"/>
    <property type="match status" value="1"/>
</dbReference>
<dbReference type="PROSITE" id="PS50194">
    <property type="entry name" value="FILAMIN_REPEAT"/>
    <property type="match status" value="1"/>
</dbReference>
<dbReference type="GO" id="GO:0051959">
    <property type="term" value="F:dynein light intermediate chain binding"/>
    <property type="evidence" value="ECO:0007669"/>
    <property type="project" value="InterPro"/>
</dbReference>
<dbReference type="PANTHER" id="PTHR45703:SF8">
    <property type="entry name" value="DYNEINS HEAVY CHAIN"/>
    <property type="match status" value="1"/>
</dbReference>
<evidence type="ECO:0000256" key="12">
    <source>
        <dbReference type="ARBA" id="ARBA00023069"/>
    </source>
</evidence>
<dbReference type="InterPro" id="IPR042228">
    <property type="entry name" value="Dynein_linker_3"/>
</dbReference>
<keyword evidence="6" id="KW-0547">Nucleotide-binding</keyword>
<comment type="similarity">
    <text evidence="2">Belongs to the dynein heavy chain family.</text>
</comment>
<keyword evidence="12" id="KW-0969">Cilium</keyword>
<dbReference type="InterPro" id="IPR035699">
    <property type="entry name" value="AAA_6"/>
</dbReference>
<dbReference type="InterPro" id="IPR035706">
    <property type="entry name" value="AAA_9"/>
</dbReference>
<keyword evidence="3" id="KW-0963">Cytoplasm</keyword>
<keyword evidence="14" id="KW-0206">Cytoskeleton</keyword>
<feature type="domain" description="AAA+ ATPase" evidence="19">
    <location>
        <begin position="2316"/>
        <end position="2466"/>
    </location>
</feature>
<dbReference type="InterPro" id="IPR024317">
    <property type="entry name" value="Dynein_heavy_chain_D4_dom"/>
</dbReference>
<dbReference type="Proteomes" id="UP000239899">
    <property type="component" value="Unassembled WGS sequence"/>
</dbReference>
<evidence type="ECO:0000313" key="20">
    <source>
        <dbReference type="EMBL" id="PRW60244.1"/>
    </source>
</evidence>
<feature type="region of interest" description="Disordered" evidence="18">
    <location>
        <begin position="3614"/>
        <end position="3638"/>
    </location>
</feature>
<accession>A0A2P6U1R0</accession>
<dbReference type="InterPro" id="IPR014756">
    <property type="entry name" value="Ig_E-set"/>
</dbReference>
<dbReference type="Gene3D" id="1.20.1270.280">
    <property type="match status" value="1"/>
</dbReference>
<dbReference type="Gene3D" id="3.20.180.20">
    <property type="entry name" value="Dynein heavy chain, N-terminal domain 2"/>
    <property type="match status" value="1"/>
</dbReference>
<feature type="repeat" description="Filamin" evidence="16">
    <location>
        <begin position="441"/>
        <end position="551"/>
    </location>
</feature>
<feature type="domain" description="AAA+ ATPase" evidence="19">
    <location>
        <begin position="1662"/>
        <end position="1830"/>
    </location>
</feature>
<dbReference type="InterPro" id="IPR017868">
    <property type="entry name" value="Filamin/ABP280_repeat-like"/>
</dbReference>
<dbReference type="GO" id="GO:0036159">
    <property type="term" value="P:inner dynein arm assembly"/>
    <property type="evidence" value="ECO:0007669"/>
    <property type="project" value="UniProtKB-ARBA"/>
</dbReference>
<dbReference type="InterPro" id="IPR041658">
    <property type="entry name" value="AAA_lid_11"/>
</dbReference>
<evidence type="ECO:0000256" key="6">
    <source>
        <dbReference type="ARBA" id="ARBA00022741"/>
    </source>
</evidence>
<feature type="coiled-coil region" evidence="17">
    <location>
        <begin position="3131"/>
        <end position="3186"/>
    </location>
</feature>
<dbReference type="Gene3D" id="1.10.472.130">
    <property type="match status" value="1"/>
</dbReference>
<keyword evidence="4" id="KW-0493">Microtubule</keyword>
<dbReference type="FunFam" id="3.10.490.20:FF:000009">
    <property type="entry name" value="Dynein heavy chain 4"/>
    <property type="match status" value="1"/>
</dbReference>
<evidence type="ECO:0000256" key="15">
    <source>
        <dbReference type="ARBA" id="ARBA00023273"/>
    </source>
</evidence>